<protein>
    <submittedName>
        <fullName evidence="1">Uncharacterized protein</fullName>
    </submittedName>
</protein>
<comment type="caution">
    <text evidence="1">The sequence shown here is derived from an EMBL/GenBank/DDBJ whole genome shotgun (WGS) entry which is preliminary data.</text>
</comment>
<organism evidence="1 2">
    <name type="scientific">Rhizoctonia solani</name>
    <dbReference type="NCBI Taxonomy" id="456999"/>
    <lineage>
        <taxon>Eukaryota</taxon>
        <taxon>Fungi</taxon>
        <taxon>Dikarya</taxon>
        <taxon>Basidiomycota</taxon>
        <taxon>Agaricomycotina</taxon>
        <taxon>Agaricomycetes</taxon>
        <taxon>Cantharellales</taxon>
        <taxon>Ceratobasidiaceae</taxon>
        <taxon>Rhizoctonia</taxon>
    </lineage>
</organism>
<evidence type="ECO:0000313" key="1">
    <source>
        <dbReference type="EMBL" id="KAF8713403.1"/>
    </source>
</evidence>
<accession>A0A8H7I066</accession>
<dbReference type="OrthoDB" id="3217288at2759"/>
<dbReference type="AlphaFoldDB" id="A0A8H7I066"/>
<feature type="non-terminal residue" evidence="1">
    <location>
        <position position="1"/>
    </location>
</feature>
<reference evidence="1" key="1">
    <citation type="submission" date="2020-09" db="EMBL/GenBank/DDBJ databases">
        <title>Comparative genome analyses of four rice-infecting Rhizoctonia solani isolates reveal extensive enrichment of homogalacturonan modification genes.</title>
        <authorList>
            <person name="Lee D.-Y."/>
            <person name="Jeon J."/>
            <person name="Kim K.-T."/>
            <person name="Cheong K."/>
            <person name="Song H."/>
            <person name="Choi G."/>
            <person name="Ko J."/>
            <person name="Opiyo S.O."/>
            <person name="Zuo S."/>
            <person name="Madhav S."/>
            <person name="Lee Y.-H."/>
            <person name="Wang G.-L."/>
        </authorList>
    </citation>
    <scope>NUCLEOTIDE SEQUENCE</scope>
    <source>
        <strain evidence="1">AG1-IA WGL</strain>
    </source>
</reference>
<gene>
    <name evidence="1" type="ORF">RHS03_00819</name>
</gene>
<sequence>MFDGPKRSYFYGLCYGRVIECYSTWANKKVFVAMFPGLGKIEATTLGPQLASSPERHVSSGRVGQLIRQSIDADIRLNVNRLVLLLKFPGVVLNNEPSPIHDTYSWLKDVLTTAELPHLQTLSATFESLPLDWEIGLEAQRLGVEKLQTVAPRVSQLMLSSNKTLWKKWTPAPGDISLYPAVPDWTPYPSENGNPRRDPLRESFLWWFNAMGLDILGTQDQMLKREFVKQLSEAMCERWDYRDYRALTSDSIHRELEFLNLI</sequence>
<proteinExistence type="predicted"/>
<evidence type="ECO:0000313" key="2">
    <source>
        <dbReference type="Proteomes" id="UP000602905"/>
    </source>
</evidence>
<name>A0A8H7I066_9AGAM</name>
<dbReference type="EMBL" id="JACYCD010000023">
    <property type="protein sequence ID" value="KAF8713403.1"/>
    <property type="molecule type" value="Genomic_DNA"/>
</dbReference>
<dbReference type="Proteomes" id="UP000602905">
    <property type="component" value="Unassembled WGS sequence"/>
</dbReference>